<protein>
    <submittedName>
        <fullName evidence="3">WYL domain-containing protein</fullName>
    </submittedName>
</protein>
<name>A0A937FK52_9CLOT</name>
<dbReference type="PANTHER" id="PTHR34580:SF1">
    <property type="entry name" value="PROTEIN PAFC"/>
    <property type="match status" value="1"/>
</dbReference>
<proteinExistence type="predicted"/>
<dbReference type="PANTHER" id="PTHR34580">
    <property type="match status" value="1"/>
</dbReference>
<dbReference type="Proteomes" id="UP000623681">
    <property type="component" value="Unassembled WGS sequence"/>
</dbReference>
<evidence type="ECO:0000259" key="2">
    <source>
        <dbReference type="Pfam" id="PF25583"/>
    </source>
</evidence>
<feature type="domain" description="WYL" evidence="1">
    <location>
        <begin position="132"/>
        <end position="195"/>
    </location>
</feature>
<evidence type="ECO:0000313" key="4">
    <source>
        <dbReference type="Proteomes" id="UP000623681"/>
    </source>
</evidence>
<sequence length="313" mass="37189">MNNVMNDILKLLTIIANSEEGASIRELHEKTKMPLEVIKDNLENLWYNAELYLIDIAPEDEEEYEAQLDNYEDLKWTIENFSEDTKVLNLNYFEKYLYKSILTKSEKRDGDFLGIINKSTYDIEDYKYKLFQISIAAENKRALSAKYKTRNNKVEEFVIEPLGIVFYEFENLFYVVGQYNNTIVNYRIDRILSIKETKNNFVPLEDFDLEQYLANIWGMEQGESIKVKIKFMKEANVIYRVKRDLEYRINKKLTEYDGYFIYEDIIIGVNSFKSWLRSFGSSVIVLEPKELREEMIESARRSFEYYAGGMTNE</sequence>
<comment type="caution">
    <text evidence="3">The sequence shown here is derived from an EMBL/GenBank/DDBJ whole genome shotgun (WGS) entry which is preliminary data.</text>
</comment>
<evidence type="ECO:0000259" key="1">
    <source>
        <dbReference type="Pfam" id="PF13280"/>
    </source>
</evidence>
<dbReference type="InterPro" id="IPR057727">
    <property type="entry name" value="WCX_dom"/>
</dbReference>
<dbReference type="RefSeq" id="WP_202768540.1">
    <property type="nucleotide sequence ID" value="NZ_JAESWA010000023.1"/>
</dbReference>
<dbReference type="AlphaFoldDB" id="A0A937FK52"/>
<evidence type="ECO:0000313" key="3">
    <source>
        <dbReference type="EMBL" id="MBL4933171.1"/>
    </source>
</evidence>
<dbReference type="InterPro" id="IPR026881">
    <property type="entry name" value="WYL_dom"/>
</dbReference>
<dbReference type="PROSITE" id="PS52050">
    <property type="entry name" value="WYL"/>
    <property type="match status" value="1"/>
</dbReference>
<keyword evidence="4" id="KW-1185">Reference proteome</keyword>
<dbReference type="InterPro" id="IPR051534">
    <property type="entry name" value="CBASS_pafABC_assoc_protein"/>
</dbReference>
<feature type="domain" description="WCX" evidence="2">
    <location>
        <begin position="224"/>
        <end position="301"/>
    </location>
</feature>
<accession>A0A937FK52</accession>
<organism evidence="3 4">
    <name type="scientific">Clostridium paridis</name>
    <dbReference type="NCBI Taxonomy" id="2803863"/>
    <lineage>
        <taxon>Bacteria</taxon>
        <taxon>Bacillati</taxon>
        <taxon>Bacillota</taxon>
        <taxon>Clostridia</taxon>
        <taxon>Eubacteriales</taxon>
        <taxon>Clostridiaceae</taxon>
        <taxon>Clostridium</taxon>
    </lineage>
</organism>
<dbReference type="EMBL" id="JAESWA010000023">
    <property type="protein sequence ID" value="MBL4933171.1"/>
    <property type="molecule type" value="Genomic_DNA"/>
</dbReference>
<reference evidence="3" key="1">
    <citation type="submission" date="2021-01" db="EMBL/GenBank/DDBJ databases">
        <title>Genome public.</title>
        <authorList>
            <person name="Liu C."/>
            <person name="Sun Q."/>
        </authorList>
    </citation>
    <scope>NUCLEOTIDE SEQUENCE</scope>
    <source>
        <strain evidence="3">YIM B02565</strain>
    </source>
</reference>
<dbReference type="Pfam" id="PF25583">
    <property type="entry name" value="WCX"/>
    <property type="match status" value="1"/>
</dbReference>
<dbReference type="Pfam" id="PF13280">
    <property type="entry name" value="WYL"/>
    <property type="match status" value="1"/>
</dbReference>
<gene>
    <name evidence="3" type="ORF">JK634_15260</name>
</gene>